<dbReference type="Gene3D" id="1.20.140.10">
    <property type="entry name" value="Butyryl-CoA Dehydrogenase, subunit A, domain 3"/>
    <property type="match status" value="1"/>
</dbReference>
<evidence type="ECO:0000256" key="2">
    <source>
        <dbReference type="ARBA" id="ARBA00009347"/>
    </source>
</evidence>
<dbReference type="Gene3D" id="1.10.540.10">
    <property type="entry name" value="Acyl-CoA dehydrogenase/oxidase, N-terminal domain"/>
    <property type="match status" value="1"/>
</dbReference>
<keyword evidence="4 6" id="KW-0274">FAD</keyword>
<evidence type="ECO:0000313" key="11">
    <source>
        <dbReference type="Proteomes" id="UP001596138"/>
    </source>
</evidence>
<comment type="cofactor">
    <cofactor evidence="1 6">
        <name>FAD</name>
        <dbReference type="ChEBI" id="CHEBI:57692"/>
    </cofactor>
</comment>
<dbReference type="InterPro" id="IPR006091">
    <property type="entry name" value="Acyl-CoA_Oxase/DH_mid-dom"/>
</dbReference>
<evidence type="ECO:0000256" key="1">
    <source>
        <dbReference type="ARBA" id="ARBA00001974"/>
    </source>
</evidence>
<dbReference type="Pfam" id="PF02771">
    <property type="entry name" value="Acyl-CoA_dh_N"/>
    <property type="match status" value="1"/>
</dbReference>
<reference evidence="11" key="1">
    <citation type="journal article" date="2019" name="Int. J. Syst. Evol. Microbiol.">
        <title>The Global Catalogue of Microorganisms (GCM) 10K type strain sequencing project: providing services to taxonomists for standard genome sequencing and annotation.</title>
        <authorList>
            <consortium name="The Broad Institute Genomics Platform"/>
            <consortium name="The Broad Institute Genome Sequencing Center for Infectious Disease"/>
            <person name="Wu L."/>
            <person name="Ma J."/>
        </authorList>
    </citation>
    <scope>NUCLEOTIDE SEQUENCE [LARGE SCALE GENOMIC DNA]</scope>
    <source>
        <strain evidence="11">CGMCC 4.7317</strain>
    </source>
</reference>
<evidence type="ECO:0000256" key="3">
    <source>
        <dbReference type="ARBA" id="ARBA00022630"/>
    </source>
</evidence>
<evidence type="ECO:0000259" key="9">
    <source>
        <dbReference type="Pfam" id="PF02771"/>
    </source>
</evidence>
<dbReference type="EMBL" id="JBHSTI010000009">
    <property type="protein sequence ID" value="MFC6239287.1"/>
    <property type="molecule type" value="Genomic_DNA"/>
</dbReference>
<dbReference type="SUPFAM" id="SSF47203">
    <property type="entry name" value="Acyl-CoA dehydrogenase C-terminal domain-like"/>
    <property type="match status" value="1"/>
</dbReference>
<dbReference type="InterPro" id="IPR046373">
    <property type="entry name" value="Acyl-CoA_Oxase/DH_mid-dom_sf"/>
</dbReference>
<comment type="similarity">
    <text evidence="2 6">Belongs to the acyl-CoA dehydrogenase family.</text>
</comment>
<evidence type="ECO:0000256" key="5">
    <source>
        <dbReference type="ARBA" id="ARBA00023002"/>
    </source>
</evidence>
<dbReference type="Pfam" id="PF02770">
    <property type="entry name" value="Acyl-CoA_dh_M"/>
    <property type="match status" value="1"/>
</dbReference>
<dbReference type="InterPro" id="IPR037069">
    <property type="entry name" value="AcylCoA_DH/ox_N_sf"/>
</dbReference>
<keyword evidence="3 6" id="KW-0285">Flavoprotein</keyword>
<proteinExistence type="inferred from homology"/>
<dbReference type="InterPro" id="IPR009075">
    <property type="entry name" value="AcylCo_DH/oxidase_C"/>
</dbReference>
<dbReference type="InterPro" id="IPR013786">
    <property type="entry name" value="AcylCoA_DH/ox_N"/>
</dbReference>
<evidence type="ECO:0000256" key="4">
    <source>
        <dbReference type="ARBA" id="ARBA00022827"/>
    </source>
</evidence>
<sequence>METVEETAHRARAWFDDRVPKRLDTESRSGKPWSVAIFTDTSHDDEVRLLDEARAWLQAKWDNRLAGLDWSEEFGGHGLTRAHADAVSAVEAEYDVPHHDLLPITTRLVAPMLRLLGTDEQRATFVGPLARSELVCAQLFSEPAAGSDLAGLTTRATRLDDGGWSISGQKVWSSGAQFAGYGLLLARSDVDVVKHAGITAFLLPLETPGVDVRPLRQMTGGSCFNEVFLDDVRLSDEYRVGEVGGGWKVATTMLGFERDASGDDTTLGGSWIQVLALAEAMGRTGDPSVRPMLADAYTRHVLAKVDVARDLSARLRGTPRGPEGSMRKLQWVEGMVQISETVAQILGPRLVADTGEPETYLWHEHVLGALGYRIAGGSNEIQRGIIAERILGLPSGPRADRGIPFKDIPTA</sequence>
<protein>
    <submittedName>
        <fullName evidence="10">Acyl-CoA dehydrogenase family protein</fullName>
    </submittedName>
</protein>
<feature type="domain" description="Acyl-CoA dehydrogenase/oxidase C-terminal" evidence="7">
    <location>
        <begin position="244"/>
        <end position="391"/>
    </location>
</feature>
<feature type="domain" description="Acyl-CoA dehydrogenase/oxidase N-terminal" evidence="9">
    <location>
        <begin position="55"/>
        <end position="133"/>
    </location>
</feature>
<evidence type="ECO:0000259" key="7">
    <source>
        <dbReference type="Pfam" id="PF00441"/>
    </source>
</evidence>
<accession>A0ABW1T5W2</accession>
<keyword evidence="5 6" id="KW-0560">Oxidoreductase</keyword>
<dbReference type="PANTHER" id="PTHR43292">
    <property type="entry name" value="ACYL-COA DEHYDROGENASE"/>
    <property type="match status" value="1"/>
</dbReference>
<organism evidence="10 11">
    <name type="scientific">Longivirga aurantiaca</name>
    <dbReference type="NCBI Taxonomy" id="1837743"/>
    <lineage>
        <taxon>Bacteria</taxon>
        <taxon>Bacillati</taxon>
        <taxon>Actinomycetota</taxon>
        <taxon>Actinomycetes</taxon>
        <taxon>Sporichthyales</taxon>
        <taxon>Sporichthyaceae</taxon>
        <taxon>Longivirga</taxon>
    </lineage>
</organism>
<dbReference type="Pfam" id="PF00441">
    <property type="entry name" value="Acyl-CoA_dh_1"/>
    <property type="match status" value="1"/>
</dbReference>
<evidence type="ECO:0000313" key="10">
    <source>
        <dbReference type="EMBL" id="MFC6239287.1"/>
    </source>
</evidence>
<dbReference type="Gene3D" id="2.40.110.10">
    <property type="entry name" value="Butyryl-CoA Dehydrogenase, subunit A, domain 2"/>
    <property type="match status" value="1"/>
</dbReference>
<keyword evidence="11" id="KW-1185">Reference proteome</keyword>
<dbReference type="InterPro" id="IPR009100">
    <property type="entry name" value="AcylCoA_DH/oxidase_NM_dom_sf"/>
</dbReference>
<dbReference type="SUPFAM" id="SSF56645">
    <property type="entry name" value="Acyl-CoA dehydrogenase NM domain-like"/>
    <property type="match status" value="1"/>
</dbReference>
<evidence type="ECO:0000259" key="8">
    <source>
        <dbReference type="Pfam" id="PF02770"/>
    </source>
</evidence>
<dbReference type="PANTHER" id="PTHR43292:SF4">
    <property type="entry name" value="ACYL-COA DEHYDROGENASE FADE34"/>
    <property type="match status" value="1"/>
</dbReference>
<dbReference type="InterPro" id="IPR052161">
    <property type="entry name" value="Mycobact_Acyl-CoA_DH"/>
</dbReference>
<dbReference type="InterPro" id="IPR036250">
    <property type="entry name" value="AcylCo_DH-like_C"/>
</dbReference>
<comment type="caution">
    <text evidence="10">The sequence shown here is derived from an EMBL/GenBank/DDBJ whole genome shotgun (WGS) entry which is preliminary data.</text>
</comment>
<dbReference type="Proteomes" id="UP001596138">
    <property type="component" value="Unassembled WGS sequence"/>
</dbReference>
<gene>
    <name evidence="10" type="ORF">ACFQGU_15515</name>
</gene>
<dbReference type="RefSeq" id="WP_386768445.1">
    <property type="nucleotide sequence ID" value="NZ_JBHSTI010000009.1"/>
</dbReference>
<feature type="domain" description="Acyl-CoA oxidase/dehydrogenase middle" evidence="8">
    <location>
        <begin position="139"/>
        <end position="232"/>
    </location>
</feature>
<evidence type="ECO:0000256" key="6">
    <source>
        <dbReference type="RuleBase" id="RU362125"/>
    </source>
</evidence>
<name>A0ABW1T5W2_9ACTN</name>